<name>A0A0D0ACZ3_9AGAM</name>
<reference evidence="2" key="2">
    <citation type="submission" date="2015-01" db="EMBL/GenBank/DDBJ databases">
        <title>Evolutionary Origins and Diversification of the Mycorrhizal Mutualists.</title>
        <authorList>
            <consortium name="DOE Joint Genome Institute"/>
            <consortium name="Mycorrhizal Genomics Consortium"/>
            <person name="Kohler A."/>
            <person name="Kuo A."/>
            <person name="Nagy L.G."/>
            <person name="Floudas D."/>
            <person name="Copeland A."/>
            <person name="Barry K.W."/>
            <person name="Cichocki N."/>
            <person name="Veneault-Fourrey C."/>
            <person name="LaButti K."/>
            <person name="Lindquist E.A."/>
            <person name="Lipzen A."/>
            <person name="Lundell T."/>
            <person name="Morin E."/>
            <person name="Murat C."/>
            <person name="Riley R."/>
            <person name="Ohm R."/>
            <person name="Sun H."/>
            <person name="Tunlid A."/>
            <person name="Henrissat B."/>
            <person name="Grigoriev I.V."/>
            <person name="Hibbett D.S."/>
            <person name="Martin F."/>
        </authorList>
    </citation>
    <scope>NUCLEOTIDE SEQUENCE [LARGE SCALE GENOMIC DNA]</scope>
    <source>
        <strain evidence="2">UH-Slu-Lm8-n1</strain>
    </source>
</reference>
<dbReference type="InParanoid" id="A0A0D0ACZ3"/>
<sequence length="96" mass="10904">MQCIISCSVRLNNAGTCVYQTLMPYNCVSVQSQRRMRDFERQGSKSVIPEHKYVVVAPTLFWLPTEVLGLRHDVMVSLDISLSVSLGHQALLHTIW</sequence>
<keyword evidence="2" id="KW-1185">Reference proteome</keyword>
<evidence type="ECO:0000313" key="2">
    <source>
        <dbReference type="Proteomes" id="UP000054485"/>
    </source>
</evidence>
<proteinExistence type="predicted"/>
<dbReference type="EMBL" id="KN835338">
    <property type="protein sequence ID" value="KIK39541.1"/>
    <property type="molecule type" value="Genomic_DNA"/>
</dbReference>
<gene>
    <name evidence="1" type="ORF">CY34DRAFT_327332</name>
</gene>
<organism evidence="1 2">
    <name type="scientific">Suillus luteus UH-Slu-Lm8-n1</name>
    <dbReference type="NCBI Taxonomy" id="930992"/>
    <lineage>
        <taxon>Eukaryota</taxon>
        <taxon>Fungi</taxon>
        <taxon>Dikarya</taxon>
        <taxon>Basidiomycota</taxon>
        <taxon>Agaricomycotina</taxon>
        <taxon>Agaricomycetes</taxon>
        <taxon>Agaricomycetidae</taxon>
        <taxon>Boletales</taxon>
        <taxon>Suillineae</taxon>
        <taxon>Suillaceae</taxon>
        <taxon>Suillus</taxon>
    </lineage>
</organism>
<dbReference type="AlphaFoldDB" id="A0A0D0ACZ3"/>
<accession>A0A0D0ACZ3</accession>
<reference evidence="1 2" key="1">
    <citation type="submission" date="2014-04" db="EMBL/GenBank/DDBJ databases">
        <authorList>
            <consortium name="DOE Joint Genome Institute"/>
            <person name="Kuo A."/>
            <person name="Ruytinx J."/>
            <person name="Rineau F."/>
            <person name="Colpaert J."/>
            <person name="Kohler A."/>
            <person name="Nagy L.G."/>
            <person name="Floudas D."/>
            <person name="Copeland A."/>
            <person name="Barry K.W."/>
            <person name="Cichocki N."/>
            <person name="Veneault-Fourrey C."/>
            <person name="LaButti K."/>
            <person name="Lindquist E.A."/>
            <person name="Lipzen A."/>
            <person name="Lundell T."/>
            <person name="Morin E."/>
            <person name="Murat C."/>
            <person name="Sun H."/>
            <person name="Tunlid A."/>
            <person name="Henrissat B."/>
            <person name="Grigoriev I.V."/>
            <person name="Hibbett D.S."/>
            <person name="Martin F."/>
            <person name="Nordberg H.P."/>
            <person name="Cantor M.N."/>
            <person name="Hua S.X."/>
        </authorList>
    </citation>
    <scope>NUCLEOTIDE SEQUENCE [LARGE SCALE GENOMIC DNA]</scope>
    <source>
        <strain evidence="1 2">UH-Slu-Lm8-n1</strain>
    </source>
</reference>
<dbReference type="Proteomes" id="UP000054485">
    <property type="component" value="Unassembled WGS sequence"/>
</dbReference>
<dbReference type="HOGENOM" id="CLU_2361127_0_0_1"/>
<evidence type="ECO:0000313" key="1">
    <source>
        <dbReference type="EMBL" id="KIK39541.1"/>
    </source>
</evidence>
<protein>
    <submittedName>
        <fullName evidence="1">Uncharacterized protein</fullName>
    </submittedName>
</protein>